<keyword evidence="2" id="KW-0687">Ribonucleoprotein</keyword>
<keyword evidence="1" id="KW-0689">Ribosomal protein</keyword>
<name>A0A382NCF2_9ZZZZ</name>
<dbReference type="GO" id="GO:1990904">
    <property type="term" value="C:ribonucleoprotein complex"/>
    <property type="evidence" value="ECO:0007669"/>
    <property type="project" value="UniProtKB-KW"/>
</dbReference>
<protein>
    <recommendedName>
        <fullName evidence="4">50S ribosomal protein L31</fullName>
    </recommendedName>
</protein>
<dbReference type="GO" id="GO:0005840">
    <property type="term" value="C:ribosome"/>
    <property type="evidence" value="ECO:0007669"/>
    <property type="project" value="UniProtKB-KW"/>
</dbReference>
<dbReference type="GO" id="GO:0006412">
    <property type="term" value="P:translation"/>
    <property type="evidence" value="ECO:0007669"/>
    <property type="project" value="InterPro"/>
</dbReference>
<evidence type="ECO:0000313" key="3">
    <source>
        <dbReference type="EMBL" id="SVC58903.1"/>
    </source>
</evidence>
<dbReference type="Gene3D" id="4.10.80.400">
    <property type="match status" value="1"/>
</dbReference>
<dbReference type="GO" id="GO:0003735">
    <property type="term" value="F:structural constituent of ribosome"/>
    <property type="evidence" value="ECO:0007669"/>
    <property type="project" value="InterPro"/>
</dbReference>
<accession>A0A382NCF2</accession>
<dbReference type="Pfam" id="PF01197">
    <property type="entry name" value="Ribosomal_L31"/>
    <property type="match status" value="1"/>
</dbReference>
<evidence type="ECO:0000256" key="1">
    <source>
        <dbReference type="ARBA" id="ARBA00022980"/>
    </source>
</evidence>
<evidence type="ECO:0008006" key="4">
    <source>
        <dbReference type="Google" id="ProtNLM"/>
    </source>
</evidence>
<dbReference type="AlphaFoldDB" id="A0A382NCF2"/>
<dbReference type="EMBL" id="UINC01099546">
    <property type="protein sequence ID" value="SVC58903.1"/>
    <property type="molecule type" value="Genomic_DNA"/>
</dbReference>
<evidence type="ECO:0000256" key="2">
    <source>
        <dbReference type="ARBA" id="ARBA00023274"/>
    </source>
</evidence>
<feature type="non-terminal residue" evidence="3">
    <location>
        <position position="50"/>
    </location>
</feature>
<sequence length="50" mass="5585">MRSEIHPEYRTVAFQDAREGTTFLIPSTAETAETTLVDGVEYPLVKVEVS</sequence>
<gene>
    <name evidence="3" type="ORF">METZ01_LOCUS311757</name>
</gene>
<dbReference type="InterPro" id="IPR002150">
    <property type="entry name" value="Ribosomal_bL31"/>
</dbReference>
<reference evidence="3" key="1">
    <citation type="submission" date="2018-05" db="EMBL/GenBank/DDBJ databases">
        <authorList>
            <person name="Lanie J.A."/>
            <person name="Ng W.-L."/>
            <person name="Kazmierczak K.M."/>
            <person name="Andrzejewski T.M."/>
            <person name="Davidsen T.M."/>
            <person name="Wayne K.J."/>
            <person name="Tettelin H."/>
            <person name="Glass J.I."/>
            <person name="Rusch D."/>
            <person name="Podicherti R."/>
            <person name="Tsui H.-C.T."/>
            <person name="Winkler M.E."/>
        </authorList>
    </citation>
    <scope>NUCLEOTIDE SEQUENCE</scope>
</reference>
<proteinExistence type="predicted"/>
<organism evidence="3">
    <name type="scientific">marine metagenome</name>
    <dbReference type="NCBI Taxonomy" id="408172"/>
    <lineage>
        <taxon>unclassified sequences</taxon>
        <taxon>metagenomes</taxon>
        <taxon>ecological metagenomes</taxon>
    </lineage>
</organism>
<dbReference type="InterPro" id="IPR034704">
    <property type="entry name" value="Ribosomal_bL28/bL31-like_sf"/>
</dbReference>
<dbReference type="SUPFAM" id="SSF143800">
    <property type="entry name" value="L28p-like"/>
    <property type="match status" value="1"/>
</dbReference>